<dbReference type="KEGG" id="qsa:O6P43_009656"/>
<proteinExistence type="predicted"/>
<dbReference type="PANTHER" id="PTHR46148:SF52">
    <property type="entry name" value="OS04G0603800 PROTEIN"/>
    <property type="match status" value="1"/>
</dbReference>
<evidence type="ECO:0000313" key="3">
    <source>
        <dbReference type="Proteomes" id="UP001163823"/>
    </source>
</evidence>
<dbReference type="Pfam" id="PF24626">
    <property type="entry name" value="SH3_Tf2-1"/>
    <property type="match status" value="1"/>
</dbReference>
<keyword evidence="3" id="KW-1185">Reference proteome</keyword>
<dbReference type="EMBL" id="JARAOO010000004">
    <property type="protein sequence ID" value="KAJ7971658.1"/>
    <property type="molecule type" value="Genomic_DNA"/>
</dbReference>
<organism evidence="2 3">
    <name type="scientific">Quillaja saponaria</name>
    <name type="common">Soap bark tree</name>
    <dbReference type="NCBI Taxonomy" id="32244"/>
    <lineage>
        <taxon>Eukaryota</taxon>
        <taxon>Viridiplantae</taxon>
        <taxon>Streptophyta</taxon>
        <taxon>Embryophyta</taxon>
        <taxon>Tracheophyta</taxon>
        <taxon>Spermatophyta</taxon>
        <taxon>Magnoliopsida</taxon>
        <taxon>eudicotyledons</taxon>
        <taxon>Gunneridae</taxon>
        <taxon>Pentapetalae</taxon>
        <taxon>rosids</taxon>
        <taxon>fabids</taxon>
        <taxon>Fabales</taxon>
        <taxon>Quillajaceae</taxon>
        <taxon>Quillaja</taxon>
    </lineage>
</organism>
<dbReference type="PANTHER" id="PTHR46148">
    <property type="entry name" value="CHROMO DOMAIN-CONTAINING PROTEIN"/>
    <property type="match status" value="1"/>
</dbReference>
<dbReference type="AlphaFoldDB" id="A0AAD7PYS3"/>
<accession>A0AAD7PYS3</accession>
<dbReference type="Proteomes" id="UP001163823">
    <property type="component" value="Chromosome 4"/>
</dbReference>
<evidence type="ECO:0000313" key="2">
    <source>
        <dbReference type="EMBL" id="KAJ7971658.1"/>
    </source>
</evidence>
<dbReference type="InterPro" id="IPR056924">
    <property type="entry name" value="SH3_Tf2-1"/>
</dbReference>
<gene>
    <name evidence="2" type="ORF">O6P43_009656</name>
</gene>
<comment type="caution">
    <text evidence="2">The sequence shown here is derived from an EMBL/GenBank/DDBJ whole genome shotgun (WGS) entry which is preliminary data.</text>
</comment>
<dbReference type="SUPFAM" id="SSF54160">
    <property type="entry name" value="Chromo domain-like"/>
    <property type="match status" value="1"/>
</dbReference>
<dbReference type="InterPro" id="IPR016197">
    <property type="entry name" value="Chromo-like_dom_sf"/>
</dbReference>
<feature type="domain" description="Tf2-1-like SH3-like" evidence="1">
    <location>
        <begin position="32"/>
        <end position="94"/>
    </location>
</feature>
<reference evidence="2" key="1">
    <citation type="journal article" date="2023" name="Science">
        <title>Elucidation of the pathway for biosynthesis of saponin adjuvants from the soapbark tree.</title>
        <authorList>
            <person name="Reed J."/>
            <person name="Orme A."/>
            <person name="El-Demerdash A."/>
            <person name="Owen C."/>
            <person name="Martin L.B.B."/>
            <person name="Misra R.C."/>
            <person name="Kikuchi S."/>
            <person name="Rejzek M."/>
            <person name="Martin A.C."/>
            <person name="Harkess A."/>
            <person name="Leebens-Mack J."/>
            <person name="Louveau T."/>
            <person name="Stephenson M.J."/>
            <person name="Osbourn A."/>
        </authorList>
    </citation>
    <scope>NUCLEOTIDE SEQUENCE</scope>
    <source>
        <strain evidence="2">S10</strain>
    </source>
</reference>
<sequence>MIKLLKEHLNQAQNRMKLQADKHRSEREFIEGEWVYKTRPYRQQIESNNPYQNLSAKYYGPFQILAKVGKVAYALNLPQTAKSHNVFNISLLRKDHGSHPLQQQVLMVTEEGNPQLEPMAVSSKRMIKRNNTQVSQVLAQWSNSGRDDCTWEDFNSLKTKFPTSGPWV</sequence>
<protein>
    <submittedName>
        <fullName evidence="2">Ty3/gypsy retrotransposon protein</fullName>
    </submittedName>
</protein>
<name>A0AAD7PYS3_QUISA</name>
<evidence type="ECO:0000259" key="1">
    <source>
        <dbReference type="Pfam" id="PF24626"/>
    </source>
</evidence>